<reference evidence="2 4" key="1">
    <citation type="journal article" date="2014" name="Genome Announc.">
        <title>Draft Genome Sequences of Streptococcus bovis Strains ATCC 33317 and JB1.</title>
        <authorList>
            <person name="Benahmed F.H."/>
            <person name="Gopinath G.R."/>
            <person name="Harbottle H."/>
            <person name="Cotta M.A."/>
            <person name="Luo Y."/>
            <person name="Henderson C."/>
            <person name="Teri P."/>
            <person name="Soppet D."/>
            <person name="Rasmussen M."/>
            <person name="Whitehead T.R."/>
            <person name="Davidson M."/>
        </authorList>
    </citation>
    <scope>NUCLEOTIDE SEQUENCE [LARGE SCALE GENOMIC DNA]</scope>
    <source>
        <strain evidence="2 4">JB1</strain>
    </source>
</reference>
<evidence type="ECO:0000313" key="5">
    <source>
        <dbReference type="Proteomes" id="UP000182793"/>
    </source>
</evidence>
<dbReference type="Gene3D" id="1.10.260.40">
    <property type="entry name" value="lambda repressor-like DNA-binding domains"/>
    <property type="match status" value="1"/>
</dbReference>
<reference evidence="3 5" key="2">
    <citation type="submission" date="2016-10" db="EMBL/GenBank/DDBJ databases">
        <authorList>
            <person name="Varghese N."/>
            <person name="Submissions S."/>
        </authorList>
    </citation>
    <scope>NUCLEOTIDE SEQUENCE [LARGE SCALE GENOMIC DNA]</scope>
    <source>
        <strain evidence="3 5">JB1</strain>
    </source>
</reference>
<dbReference type="PROSITE" id="PS50943">
    <property type="entry name" value="HTH_CROC1"/>
    <property type="match status" value="1"/>
</dbReference>
<dbReference type="EMBL" id="AUZH01000026">
    <property type="protein sequence ID" value="KFN87454.1"/>
    <property type="molecule type" value="Genomic_DNA"/>
</dbReference>
<dbReference type="CDD" id="cd00093">
    <property type="entry name" value="HTH_XRE"/>
    <property type="match status" value="1"/>
</dbReference>
<keyword evidence="5" id="KW-1185">Reference proteome</keyword>
<evidence type="ECO:0000313" key="4">
    <source>
        <dbReference type="Proteomes" id="UP000029382"/>
    </source>
</evidence>
<accession>A0A091BRW8</accession>
<dbReference type="Proteomes" id="UP000029382">
    <property type="component" value="Unassembled WGS sequence"/>
</dbReference>
<evidence type="ECO:0000259" key="1">
    <source>
        <dbReference type="PROSITE" id="PS50943"/>
    </source>
</evidence>
<dbReference type="EMBL" id="FOTG01000003">
    <property type="protein sequence ID" value="SFL15617.1"/>
    <property type="molecule type" value="Genomic_DNA"/>
</dbReference>
<dbReference type="SUPFAM" id="SSF47413">
    <property type="entry name" value="lambda repressor-like DNA-binding domains"/>
    <property type="match status" value="1"/>
</dbReference>
<sequence>MLYEVIKKKASDKKVSIYKIEKDLDLSNGSIRKWNNSVPSAITLSKVASYLGVSVEELLEDKNED</sequence>
<dbReference type="InterPro" id="IPR001387">
    <property type="entry name" value="Cro/C1-type_HTH"/>
</dbReference>
<gene>
    <name evidence="2" type="ORF">H702_07290</name>
    <name evidence="3" type="ORF">SAMN02910290_00670</name>
</gene>
<dbReference type="Pfam" id="PF13443">
    <property type="entry name" value="HTH_26"/>
    <property type="match status" value="1"/>
</dbReference>
<comment type="caution">
    <text evidence="2">The sequence shown here is derived from an EMBL/GenBank/DDBJ whole genome shotgun (WGS) entry which is preliminary data.</text>
</comment>
<evidence type="ECO:0000313" key="3">
    <source>
        <dbReference type="EMBL" id="SFL15617.1"/>
    </source>
</evidence>
<dbReference type="GO" id="GO:0003677">
    <property type="term" value="F:DNA binding"/>
    <property type="evidence" value="ECO:0007669"/>
    <property type="project" value="InterPro"/>
</dbReference>
<proteinExistence type="predicted"/>
<name>A0A091BRW8_STREI</name>
<dbReference type="InterPro" id="IPR010982">
    <property type="entry name" value="Lambda_DNA-bd_dom_sf"/>
</dbReference>
<dbReference type="SMART" id="SM00530">
    <property type="entry name" value="HTH_XRE"/>
    <property type="match status" value="1"/>
</dbReference>
<dbReference type="AlphaFoldDB" id="A0A091BRW8"/>
<organism evidence="2 4">
    <name type="scientific">Streptococcus equinus JB1</name>
    <dbReference type="NCBI Taxonomy" id="1294274"/>
    <lineage>
        <taxon>Bacteria</taxon>
        <taxon>Bacillati</taxon>
        <taxon>Bacillota</taxon>
        <taxon>Bacilli</taxon>
        <taxon>Lactobacillales</taxon>
        <taxon>Streptococcaceae</taxon>
        <taxon>Streptococcus</taxon>
    </lineage>
</organism>
<dbReference type="RefSeq" id="WP_039697039.1">
    <property type="nucleotide sequence ID" value="NZ_AUZH01000026.1"/>
</dbReference>
<feature type="domain" description="HTH cro/C1-type" evidence="1">
    <location>
        <begin position="35"/>
        <end position="58"/>
    </location>
</feature>
<evidence type="ECO:0000313" key="2">
    <source>
        <dbReference type="EMBL" id="KFN87454.1"/>
    </source>
</evidence>
<protein>
    <submittedName>
        <fullName evidence="3">Helix-turn-helix domain-containing protein</fullName>
    </submittedName>
</protein>
<dbReference type="Proteomes" id="UP000182793">
    <property type="component" value="Unassembled WGS sequence"/>
</dbReference>